<evidence type="ECO:0000313" key="1">
    <source>
        <dbReference type="EMBL" id="CDF39822.1"/>
    </source>
</evidence>
<organism evidence="1 2">
    <name type="scientific">Chondrus crispus</name>
    <name type="common">Carrageen Irish moss</name>
    <name type="synonym">Polymorpha crispa</name>
    <dbReference type="NCBI Taxonomy" id="2769"/>
    <lineage>
        <taxon>Eukaryota</taxon>
        <taxon>Rhodophyta</taxon>
        <taxon>Florideophyceae</taxon>
        <taxon>Rhodymeniophycidae</taxon>
        <taxon>Gigartinales</taxon>
        <taxon>Gigartinaceae</taxon>
        <taxon>Chondrus</taxon>
    </lineage>
</organism>
<dbReference type="AlphaFoldDB" id="R7QMT2"/>
<dbReference type="EMBL" id="HG002080">
    <property type="protein sequence ID" value="CDF39822.1"/>
    <property type="molecule type" value="Genomic_DNA"/>
</dbReference>
<protein>
    <submittedName>
        <fullName evidence="1">Uncharacterized protein</fullName>
    </submittedName>
</protein>
<reference evidence="2" key="1">
    <citation type="journal article" date="2013" name="Proc. Natl. Acad. Sci. U.S.A.">
        <title>Genome structure and metabolic features in the red seaweed Chondrus crispus shed light on evolution of the Archaeplastida.</title>
        <authorList>
            <person name="Collen J."/>
            <person name="Porcel B."/>
            <person name="Carre W."/>
            <person name="Ball S.G."/>
            <person name="Chaparro C."/>
            <person name="Tonon T."/>
            <person name="Barbeyron T."/>
            <person name="Michel G."/>
            <person name="Noel B."/>
            <person name="Valentin K."/>
            <person name="Elias M."/>
            <person name="Artiguenave F."/>
            <person name="Arun A."/>
            <person name="Aury J.M."/>
            <person name="Barbosa-Neto J.F."/>
            <person name="Bothwell J.H."/>
            <person name="Bouget F.Y."/>
            <person name="Brillet L."/>
            <person name="Cabello-Hurtado F."/>
            <person name="Capella-Gutierrez S."/>
            <person name="Charrier B."/>
            <person name="Cladiere L."/>
            <person name="Cock J.M."/>
            <person name="Coelho S.M."/>
            <person name="Colleoni C."/>
            <person name="Czjzek M."/>
            <person name="Da Silva C."/>
            <person name="Delage L."/>
            <person name="Denoeud F."/>
            <person name="Deschamps P."/>
            <person name="Dittami S.M."/>
            <person name="Gabaldon T."/>
            <person name="Gachon C.M."/>
            <person name="Groisillier A."/>
            <person name="Herve C."/>
            <person name="Jabbari K."/>
            <person name="Katinka M."/>
            <person name="Kloareg B."/>
            <person name="Kowalczyk N."/>
            <person name="Labadie K."/>
            <person name="Leblanc C."/>
            <person name="Lopez P.J."/>
            <person name="McLachlan D.H."/>
            <person name="Meslet-Cladiere L."/>
            <person name="Moustafa A."/>
            <person name="Nehr Z."/>
            <person name="Nyvall Collen P."/>
            <person name="Panaud O."/>
            <person name="Partensky F."/>
            <person name="Poulain J."/>
            <person name="Rensing S.A."/>
            <person name="Rousvoal S."/>
            <person name="Samson G."/>
            <person name="Symeonidi A."/>
            <person name="Weissenbach J."/>
            <person name="Zambounis A."/>
            <person name="Wincker P."/>
            <person name="Boyen C."/>
        </authorList>
    </citation>
    <scope>NUCLEOTIDE SEQUENCE [LARGE SCALE GENOMIC DNA]</scope>
    <source>
        <strain evidence="2">cv. Stackhouse</strain>
    </source>
</reference>
<keyword evidence="2" id="KW-1185">Reference proteome</keyword>
<dbReference type="OrthoDB" id="3901at2759"/>
<sequence>MYGIVHADEWDPSGERSTRGVVMNVLSIENLLQNSSAETGQEDPDKLLPRILVGCRCSGRFDVQRVVDGVLAEDARPDSIVYSHVNAMCTLVRDLGAESIADRQKLATLEWDAWNACREVASLIRKLAPPKGKAPLIEQELSVWAPADYDRDISEGEWAKTPPPTREVFCRRAESFSFGVLRCMESEGEVMREARLTTSTVQRLEMAIDMAEKRQAYVKAQLSLKNTLG</sequence>
<dbReference type="Gramene" id="CDF39822">
    <property type="protein sequence ID" value="CDF39822"/>
    <property type="gene ID" value="CHC_T00000438001"/>
</dbReference>
<dbReference type="Proteomes" id="UP000012073">
    <property type="component" value="Unassembled WGS sequence"/>
</dbReference>
<name>R7QMT2_CHOCR</name>
<dbReference type="GeneID" id="17317832"/>
<accession>R7QMT2</accession>
<dbReference type="RefSeq" id="XP_005710116.1">
    <property type="nucleotide sequence ID" value="XM_005710059.1"/>
</dbReference>
<dbReference type="KEGG" id="ccp:CHC_T00000438001"/>
<evidence type="ECO:0000313" key="2">
    <source>
        <dbReference type="Proteomes" id="UP000012073"/>
    </source>
</evidence>
<proteinExistence type="predicted"/>
<gene>
    <name evidence="1" type="ORF">CHC_T00000438001</name>
</gene>